<dbReference type="GO" id="GO:0015074">
    <property type="term" value="P:DNA integration"/>
    <property type="evidence" value="ECO:0007669"/>
    <property type="project" value="UniProtKB-KW"/>
</dbReference>
<keyword evidence="3" id="KW-0238">DNA-binding</keyword>
<dbReference type="PROSITE" id="PS51898">
    <property type="entry name" value="TYR_RECOMBINASE"/>
    <property type="match status" value="1"/>
</dbReference>
<evidence type="ECO:0000256" key="2">
    <source>
        <dbReference type="ARBA" id="ARBA00022908"/>
    </source>
</evidence>
<dbReference type="InterPro" id="IPR004107">
    <property type="entry name" value="Integrase_SAM-like_N"/>
</dbReference>
<dbReference type="InterPro" id="IPR011010">
    <property type="entry name" value="DNA_brk_join_enz"/>
</dbReference>
<organism evidence="6 7">
    <name type="scientific">Ruegeria arenilitoris</name>
    <dbReference type="NCBI Taxonomy" id="1173585"/>
    <lineage>
        <taxon>Bacteria</taxon>
        <taxon>Pseudomonadati</taxon>
        <taxon>Pseudomonadota</taxon>
        <taxon>Alphaproteobacteria</taxon>
        <taxon>Rhodobacterales</taxon>
        <taxon>Roseobacteraceae</taxon>
        <taxon>Ruegeria</taxon>
    </lineage>
</organism>
<reference evidence="7" key="1">
    <citation type="submission" date="2017-05" db="EMBL/GenBank/DDBJ databases">
        <authorList>
            <person name="Rodrigo-Torres L."/>
            <person name="Arahal R. D."/>
            <person name="Lucena T."/>
        </authorList>
    </citation>
    <scope>NUCLEOTIDE SEQUENCE [LARGE SCALE GENOMIC DNA]</scope>
    <source>
        <strain evidence="7">CECT 8715</strain>
    </source>
</reference>
<keyword evidence="2" id="KW-0229">DNA integration</keyword>
<dbReference type="EMBL" id="FXYG01000003">
    <property type="protein sequence ID" value="SMX44810.1"/>
    <property type="molecule type" value="Genomic_DNA"/>
</dbReference>
<dbReference type="PANTHER" id="PTHR30629">
    <property type="entry name" value="PROPHAGE INTEGRASE"/>
    <property type="match status" value="1"/>
</dbReference>
<dbReference type="Gene3D" id="1.10.150.130">
    <property type="match status" value="1"/>
</dbReference>
<gene>
    <name evidence="6" type="ORF">RUA8715_02534</name>
</gene>
<comment type="similarity">
    <text evidence="1">Belongs to the 'phage' integrase family.</text>
</comment>
<proteinExistence type="inferred from homology"/>
<dbReference type="GO" id="GO:0003677">
    <property type="term" value="F:DNA binding"/>
    <property type="evidence" value="ECO:0007669"/>
    <property type="project" value="UniProtKB-KW"/>
</dbReference>
<dbReference type="Proteomes" id="UP000202485">
    <property type="component" value="Unassembled WGS sequence"/>
</dbReference>
<evidence type="ECO:0000313" key="7">
    <source>
        <dbReference type="Proteomes" id="UP000202485"/>
    </source>
</evidence>
<evidence type="ECO:0000256" key="3">
    <source>
        <dbReference type="ARBA" id="ARBA00023125"/>
    </source>
</evidence>
<dbReference type="InterPro" id="IPR010998">
    <property type="entry name" value="Integrase_recombinase_N"/>
</dbReference>
<evidence type="ECO:0000256" key="4">
    <source>
        <dbReference type="ARBA" id="ARBA00023172"/>
    </source>
</evidence>
<dbReference type="GO" id="GO:0006310">
    <property type="term" value="P:DNA recombination"/>
    <property type="evidence" value="ECO:0007669"/>
    <property type="project" value="UniProtKB-KW"/>
</dbReference>
<accession>A0A238KQ77</accession>
<dbReference type="InterPro" id="IPR002104">
    <property type="entry name" value="Integrase_catalytic"/>
</dbReference>
<dbReference type="PANTHER" id="PTHR30629:SF2">
    <property type="entry name" value="PROPHAGE INTEGRASE INTS-RELATED"/>
    <property type="match status" value="1"/>
</dbReference>
<dbReference type="InterPro" id="IPR050808">
    <property type="entry name" value="Phage_Integrase"/>
</dbReference>
<sequence length="185" mass="21302">MTEHVEPRKRPGSVRNDRSMLDQYILPKLGDFKGIEVTRQHVQKLHNQMRDTPYQANRTLALMSKMFELSVRWGQRSDNPARAIEKFPEKKRDRWLSDDELQRLLVALSEHPNQVAANAIRLQLLTGARIGEVLKAKWEDFDLDRAVWTKPSHHTKQKRQKHLPISSATCDLLAAMSAGESTGSR</sequence>
<dbReference type="InterPro" id="IPR013762">
    <property type="entry name" value="Integrase-like_cat_sf"/>
</dbReference>
<feature type="domain" description="Tyr recombinase" evidence="5">
    <location>
        <begin position="91"/>
        <end position="185"/>
    </location>
</feature>
<keyword evidence="7" id="KW-1185">Reference proteome</keyword>
<dbReference type="SUPFAM" id="SSF56349">
    <property type="entry name" value="DNA breaking-rejoining enzymes"/>
    <property type="match status" value="1"/>
</dbReference>
<dbReference type="AlphaFoldDB" id="A0A238KQ77"/>
<dbReference type="Gene3D" id="1.10.443.10">
    <property type="entry name" value="Intergrase catalytic core"/>
    <property type="match status" value="1"/>
</dbReference>
<evidence type="ECO:0000259" key="5">
    <source>
        <dbReference type="PROSITE" id="PS51898"/>
    </source>
</evidence>
<protein>
    <submittedName>
        <fullName evidence="6">Site-specific tyrosine recombinase XerD</fullName>
    </submittedName>
</protein>
<keyword evidence="4" id="KW-0233">DNA recombination</keyword>
<dbReference type="Pfam" id="PF14659">
    <property type="entry name" value="Phage_int_SAM_3"/>
    <property type="match status" value="1"/>
</dbReference>
<evidence type="ECO:0000313" key="6">
    <source>
        <dbReference type="EMBL" id="SMX44810.1"/>
    </source>
</evidence>
<evidence type="ECO:0000256" key="1">
    <source>
        <dbReference type="ARBA" id="ARBA00008857"/>
    </source>
</evidence>
<name>A0A238KQ77_9RHOB</name>
<dbReference type="Pfam" id="PF00589">
    <property type="entry name" value="Phage_integrase"/>
    <property type="match status" value="1"/>
</dbReference>